<accession>A0AAP0L3J6</accession>
<evidence type="ECO:0000256" key="8">
    <source>
        <dbReference type="RuleBase" id="RU000461"/>
    </source>
</evidence>
<evidence type="ECO:0000313" key="9">
    <source>
        <dbReference type="EMBL" id="KAK9163783.1"/>
    </source>
</evidence>
<proteinExistence type="inferred from homology"/>
<gene>
    <name evidence="9" type="ORF">Syun_004685</name>
</gene>
<keyword evidence="4 8" id="KW-0560">Oxidoreductase</keyword>
<dbReference type="Gene3D" id="1.10.630.10">
    <property type="entry name" value="Cytochrome P450"/>
    <property type="match status" value="1"/>
</dbReference>
<dbReference type="PRINTS" id="PR00385">
    <property type="entry name" value="P450"/>
</dbReference>
<dbReference type="GO" id="GO:0016705">
    <property type="term" value="F:oxidoreductase activity, acting on paired donors, with incorporation or reduction of molecular oxygen"/>
    <property type="evidence" value="ECO:0007669"/>
    <property type="project" value="InterPro"/>
</dbReference>
<dbReference type="PANTHER" id="PTHR47947">
    <property type="entry name" value="CYTOCHROME P450 82C3-RELATED"/>
    <property type="match status" value="1"/>
</dbReference>
<name>A0AAP0L3J6_9MAGN</name>
<dbReference type="PROSITE" id="PS00086">
    <property type="entry name" value="CYTOCHROME_P450"/>
    <property type="match status" value="1"/>
</dbReference>
<comment type="similarity">
    <text evidence="1 8">Belongs to the cytochrome P450 family.</text>
</comment>
<dbReference type="InterPro" id="IPR050651">
    <property type="entry name" value="Plant_Cytochrome_P450_Monoox"/>
</dbReference>
<dbReference type="GO" id="GO:0044550">
    <property type="term" value="P:secondary metabolite biosynthetic process"/>
    <property type="evidence" value="ECO:0007669"/>
    <property type="project" value="UniProtKB-ARBA"/>
</dbReference>
<dbReference type="InterPro" id="IPR017972">
    <property type="entry name" value="Cyt_P450_CS"/>
</dbReference>
<sequence>MDLLTSLFFTVLFIHIFKHIFNLLTQKNHPPSPFALPIIGHLHLLKPPLHRTLTSLSQHHGPVLHLKLGLRNALVLSSPSAIEEFFNTNDIVFANRPPALAGLHLGYNYTSLPWTPYGHHWRTLKRVSTINIFSSHSLSLSSRIRNEEIKHLVERLNVGFDESRAFKKLDLKSVFLELIFNLMMRVSTGKRFFEVGMDGDEKKRLIDTLKKILVPNMKMGLGDFFPLLTLFKFLKLDQKLIDLHKKRDDFLQSLINKHRNHDPLISTNDTTLMGTLLSLQKSEPEYYTEDILKGIISMMFTAGTDTTAITMEWAMSLLLNHPAVMAKAREEIDSKLQRKNILEESDLANLPYLTCIVNEALRLYPPGPLLVPHASSAECTVGGYRVPKGTLVMGNAWAIHRDPRLWEDPTEFRPERFEGGGEGNLGHGGYKFVPFGVGRRGCPGAGMAVRVVGLGLGALIQGFEWERVGGELVDMSEGSGSPTMSKLRPLEAMYRPRSL</sequence>
<dbReference type="InterPro" id="IPR001128">
    <property type="entry name" value="Cyt_P450"/>
</dbReference>
<keyword evidence="10" id="KW-1185">Reference proteome</keyword>
<dbReference type="PRINTS" id="PR00463">
    <property type="entry name" value="EP450I"/>
</dbReference>
<evidence type="ECO:0000256" key="1">
    <source>
        <dbReference type="ARBA" id="ARBA00010617"/>
    </source>
</evidence>
<dbReference type="Proteomes" id="UP001420932">
    <property type="component" value="Unassembled WGS sequence"/>
</dbReference>
<evidence type="ECO:0000256" key="3">
    <source>
        <dbReference type="ARBA" id="ARBA00022723"/>
    </source>
</evidence>
<evidence type="ECO:0000256" key="4">
    <source>
        <dbReference type="ARBA" id="ARBA00023002"/>
    </source>
</evidence>
<organism evidence="9 10">
    <name type="scientific">Stephania yunnanensis</name>
    <dbReference type="NCBI Taxonomy" id="152371"/>
    <lineage>
        <taxon>Eukaryota</taxon>
        <taxon>Viridiplantae</taxon>
        <taxon>Streptophyta</taxon>
        <taxon>Embryophyta</taxon>
        <taxon>Tracheophyta</taxon>
        <taxon>Spermatophyta</taxon>
        <taxon>Magnoliopsida</taxon>
        <taxon>Ranunculales</taxon>
        <taxon>Menispermaceae</taxon>
        <taxon>Menispermoideae</taxon>
        <taxon>Cissampelideae</taxon>
        <taxon>Stephania</taxon>
    </lineage>
</organism>
<dbReference type="SUPFAM" id="SSF48264">
    <property type="entry name" value="Cytochrome P450"/>
    <property type="match status" value="1"/>
</dbReference>
<keyword evidence="6 8" id="KW-0503">Monooxygenase</keyword>
<evidence type="ECO:0000256" key="7">
    <source>
        <dbReference type="PIRSR" id="PIRSR602401-1"/>
    </source>
</evidence>
<evidence type="ECO:0000256" key="2">
    <source>
        <dbReference type="ARBA" id="ARBA00022617"/>
    </source>
</evidence>
<keyword evidence="2 7" id="KW-0349">Heme</keyword>
<dbReference type="GO" id="GO:0020037">
    <property type="term" value="F:heme binding"/>
    <property type="evidence" value="ECO:0007669"/>
    <property type="project" value="InterPro"/>
</dbReference>
<dbReference type="PANTHER" id="PTHR47947:SF13">
    <property type="entry name" value="CYTOCHROME P450, FAMILY 81, SUBFAMILY K, POLYPEPTIDE 1-RELATED"/>
    <property type="match status" value="1"/>
</dbReference>
<keyword evidence="5 7" id="KW-0408">Iron</keyword>
<dbReference type="InterPro" id="IPR036396">
    <property type="entry name" value="Cyt_P450_sf"/>
</dbReference>
<dbReference type="EMBL" id="JBBNAF010000002">
    <property type="protein sequence ID" value="KAK9163783.1"/>
    <property type="molecule type" value="Genomic_DNA"/>
</dbReference>
<evidence type="ECO:0000313" key="10">
    <source>
        <dbReference type="Proteomes" id="UP001420932"/>
    </source>
</evidence>
<dbReference type="GO" id="GO:0004497">
    <property type="term" value="F:monooxygenase activity"/>
    <property type="evidence" value="ECO:0007669"/>
    <property type="project" value="UniProtKB-KW"/>
</dbReference>
<protein>
    <recommendedName>
        <fullName evidence="11">Cytochrome P450</fullName>
    </recommendedName>
</protein>
<comment type="cofactor">
    <cofactor evidence="7">
        <name>heme</name>
        <dbReference type="ChEBI" id="CHEBI:30413"/>
    </cofactor>
</comment>
<comment type="caution">
    <text evidence="9">The sequence shown here is derived from an EMBL/GenBank/DDBJ whole genome shotgun (WGS) entry which is preliminary data.</text>
</comment>
<reference evidence="9 10" key="1">
    <citation type="submission" date="2024-01" db="EMBL/GenBank/DDBJ databases">
        <title>Genome assemblies of Stephania.</title>
        <authorList>
            <person name="Yang L."/>
        </authorList>
    </citation>
    <scope>NUCLEOTIDE SEQUENCE [LARGE SCALE GENOMIC DNA]</scope>
    <source>
        <strain evidence="9">YNDBR</strain>
        <tissue evidence="9">Leaf</tissue>
    </source>
</reference>
<feature type="binding site" description="axial binding residue" evidence="7">
    <location>
        <position position="442"/>
    </location>
    <ligand>
        <name>heme</name>
        <dbReference type="ChEBI" id="CHEBI:30413"/>
    </ligand>
    <ligandPart>
        <name>Fe</name>
        <dbReference type="ChEBI" id="CHEBI:18248"/>
    </ligandPart>
</feature>
<evidence type="ECO:0000256" key="6">
    <source>
        <dbReference type="ARBA" id="ARBA00023033"/>
    </source>
</evidence>
<dbReference type="FunFam" id="1.10.630.10:FF:000081">
    <property type="entry name" value="Cytochrome P450 CYP81N5"/>
    <property type="match status" value="1"/>
</dbReference>
<dbReference type="InterPro" id="IPR002401">
    <property type="entry name" value="Cyt_P450_E_grp-I"/>
</dbReference>
<dbReference type="AlphaFoldDB" id="A0AAP0L3J6"/>
<dbReference type="Pfam" id="PF00067">
    <property type="entry name" value="p450"/>
    <property type="match status" value="1"/>
</dbReference>
<evidence type="ECO:0008006" key="11">
    <source>
        <dbReference type="Google" id="ProtNLM"/>
    </source>
</evidence>
<keyword evidence="3 7" id="KW-0479">Metal-binding</keyword>
<dbReference type="GO" id="GO:0005506">
    <property type="term" value="F:iron ion binding"/>
    <property type="evidence" value="ECO:0007669"/>
    <property type="project" value="InterPro"/>
</dbReference>
<evidence type="ECO:0000256" key="5">
    <source>
        <dbReference type="ARBA" id="ARBA00023004"/>
    </source>
</evidence>